<feature type="chain" id="PRO_5004672516" evidence="2">
    <location>
        <begin position="35"/>
        <end position="914"/>
    </location>
</feature>
<keyword evidence="4" id="KW-1185">Reference proteome</keyword>
<reference evidence="3" key="1">
    <citation type="submission" date="2013-10" db="EMBL/GenBank/DDBJ databases">
        <title>Genomic analysis of the causative agents of coccidiosis in chickens.</title>
        <authorList>
            <person name="Reid A.J."/>
            <person name="Blake D."/>
            <person name="Billington K."/>
            <person name="Browne H."/>
            <person name="Dunn M."/>
            <person name="Hung S."/>
            <person name="Kawahara F."/>
            <person name="Miranda-Saavedra D."/>
            <person name="Mourier T."/>
            <person name="Nagra H."/>
            <person name="Otto T.D."/>
            <person name="Rawlings N."/>
            <person name="Sanchez A."/>
            <person name="Sanders M."/>
            <person name="Subramaniam C."/>
            <person name="Tay Y."/>
            <person name="Dear P."/>
            <person name="Doerig C."/>
            <person name="Gruber A."/>
            <person name="Parkinson J."/>
            <person name="Shirley M."/>
            <person name="Wan K.L."/>
            <person name="Berriman M."/>
            <person name="Tomley F."/>
            <person name="Pain A."/>
        </authorList>
    </citation>
    <scope>NUCLEOTIDE SEQUENCE [LARGE SCALE GENOMIC DNA]</scope>
    <source>
        <strain evidence="3">Houghton</strain>
    </source>
</reference>
<feature type="compositionally biased region" description="Low complexity" evidence="1">
    <location>
        <begin position="532"/>
        <end position="553"/>
    </location>
</feature>
<proteinExistence type="predicted"/>
<organism evidence="3 4">
    <name type="scientific">Eimeria brunetti</name>
    <dbReference type="NCBI Taxonomy" id="51314"/>
    <lineage>
        <taxon>Eukaryota</taxon>
        <taxon>Sar</taxon>
        <taxon>Alveolata</taxon>
        <taxon>Apicomplexa</taxon>
        <taxon>Conoidasida</taxon>
        <taxon>Coccidia</taxon>
        <taxon>Eucoccidiorida</taxon>
        <taxon>Eimeriorina</taxon>
        <taxon>Eimeriidae</taxon>
        <taxon>Eimeria</taxon>
    </lineage>
</organism>
<sequence>MGRSRLRSCRTRRSRFLFLSLFFFLLSLLTGIFAANQQDDGGAGGVEVVELEPPAAAGFEQPVPLERPLAAQASRTHGGYIMELLYMWRDWCLQRGIGLLRREIHLPTDLHPLKRRLVERSGSGSGAAVRQADAVCFGLVRTEVQLLHGWLDEMQRGGRASRGDLMKAVIAVTGEGYKFVDKEVPSTRTDLLRRTATQLNIGPSELRLLAQEVKGDPSLSKPSPRFDSPPKPESKRESKIFKEEMTGPHMPSPTTQVSTPPSVSPNITPSSSRSASPEPLEAEEGLSPPDSPQAREPAEALEEFKTPEPAESPKPSDRRKKLTLEIPPPPAAAAEGRKTGLDFSLPVPSESRWLAELEELLRGPSPPTPSPVQEEAPSFSPETQKLLASIPPLPGKPIPESTKELLEYSPYMGVASKWMPTLDEDSMADGSISSLLSKHGKDEPMDSLAREVDEIIAQLQEPTEAEVQMESKGTSTGTDFPEDPTTQGVRASTPVDREPGVEKKGEEGAKAEAPLLKEEEPIAEEAPQKTRSPSPSGGSDKSSSSPASTSDSSLMKTASPITSDEEVMLEKAPHLVDRPAREAGRRRERPGADDMALSSDFQEKRFRLWDRAKAAASEHKNTLKVTGGVLLGAAVIAGLVVLYRKLNRRIPSSSPLISKVEPKKCQVFFDFEKGRKLNGMGRVVSIEKVHVNNTKRTLTLEYLEKPALKCSRGSELFKWLKYRFTLGKSLVRRVESMPIPESCMAGPFSRFQVAEDDGAAKRLLVDLEMNPGLLTVPRELMEPEDLDELLENYGHDPSWKLYEDCVMHITIEKPFKGSPIVAVDTAGGRVGFLNEELTHLKSLLPKECDWREPSELRIAYKSTSNGEGPVELLLLMSAADPPLEETIVLEREPGEAALEDPDDVLEDIRTLFGE</sequence>
<feature type="compositionally biased region" description="Polar residues" evidence="1">
    <location>
        <begin position="471"/>
        <end position="490"/>
    </location>
</feature>
<name>U6LG87_9EIME</name>
<evidence type="ECO:0000313" key="3">
    <source>
        <dbReference type="EMBL" id="CDJ49181.1"/>
    </source>
</evidence>
<accession>U6LG87</accession>
<evidence type="ECO:0000313" key="4">
    <source>
        <dbReference type="Proteomes" id="UP000030750"/>
    </source>
</evidence>
<feature type="region of interest" description="Disordered" evidence="1">
    <location>
        <begin position="214"/>
        <end position="343"/>
    </location>
</feature>
<reference evidence="3" key="2">
    <citation type="submission" date="2013-10" db="EMBL/GenBank/DDBJ databases">
        <authorList>
            <person name="Aslett M."/>
        </authorList>
    </citation>
    <scope>NUCLEOTIDE SEQUENCE [LARGE SCALE GENOMIC DNA]</scope>
    <source>
        <strain evidence="3">Houghton</strain>
    </source>
</reference>
<evidence type="ECO:0000256" key="2">
    <source>
        <dbReference type="SAM" id="SignalP"/>
    </source>
</evidence>
<dbReference type="OrthoDB" id="346548at2759"/>
<feature type="compositionally biased region" description="Basic and acidic residues" evidence="1">
    <location>
        <begin position="228"/>
        <end position="246"/>
    </location>
</feature>
<feature type="region of interest" description="Disordered" evidence="1">
    <location>
        <begin position="426"/>
        <end position="597"/>
    </location>
</feature>
<feature type="compositionally biased region" description="Low complexity" evidence="1">
    <location>
        <begin position="252"/>
        <end position="265"/>
    </location>
</feature>
<feature type="compositionally biased region" description="Basic and acidic residues" evidence="1">
    <location>
        <begin position="495"/>
        <end position="520"/>
    </location>
</feature>
<feature type="compositionally biased region" description="Basic and acidic residues" evidence="1">
    <location>
        <begin position="568"/>
        <end position="592"/>
    </location>
</feature>
<dbReference type="AlphaFoldDB" id="U6LG87"/>
<evidence type="ECO:0000256" key="1">
    <source>
        <dbReference type="SAM" id="MobiDB-lite"/>
    </source>
</evidence>
<feature type="compositionally biased region" description="Polar residues" evidence="1">
    <location>
        <begin position="266"/>
        <end position="275"/>
    </location>
</feature>
<dbReference type="VEuPathDB" id="ToxoDB:EBH_0024440"/>
<feature type="region of interest" description="Disordered" evidence="1">
    <location>
        <begin position="361"/>
        <end position="382"/>
    </location>
</feature>
<feature type="compositionally biased region" description="Basic and acidic residues" evidence="1">
    <location>
        <begin position="439"/>
        <end position="453"/>
    </location>
</feature>
<keyword evidence="2" id="KW-0732">Signal</keyword>
<protein>
    <submittedName>
        <fullName evidence="3">Uncharacterized protein</fullName>
    </submittedName>
</protein>
<feature type="signal peptide" evidence="2">
    <location>
        <begin position="1"/>
        <end position="34"/>
    </location>
</feature>
<dbReference type="Proteomes" id="UP000030750">
    <property type="component" value="Unassembled WGS sequence"/>
</dbReference>
<dbReference type="EMBL" id="HG711516">
    <property type="protein sequence ID" value="CDJ49181.1"/>
    <property type="molecule type" value="Genomic_DNA"/>
</dbReference>
<gene>
    <name evidence="3" type="ORF">EBH_0024440</name>
</gene>
<feature type="compositionally biased region" description="Basic and acidic residues" evidence="1">
    <location>
        <begin position="296"/>
        <end position="308"/>
    </location>
</feature>